<sequence length="183" mass="20324">MSSYSSIGETLAREHLSTRVSAHSPQVSWADRYRGATVEDLDPPPALSVSPNDIISSALLAAYERDYTHLTVTSSQTRALLGYLSIPRLKILLREGRVQESDPVKAAMQRFNRKPGNVYHVITMDTPLEDLERFFNGELGSGEGNSAARQKQEFAIVTDATRKFVLGVVTSDDLEEFVKRRPA</sequence>
<name>A0A232LU90_9EURO</name>
<evidence type="ECO:0000313" key="2">
    <source>
        <dbReference type="Proteomes" id="UP000243515"/>
    </source>
</evidence>
<accession>A0A232LU90</accession>
<proteinExistence type="predicted"/>
<dbReference type="OrthoDB" id="2536440at2759"/>
<reference evidence="1 2" key="1">
    <citation type="journal article" date="2015" name="Environ. Microbiol.">
        <title>Metagenome sequence of Elaphomyces granulatus from sporocarp tissue reveals Ascomycota ectomycorrhizal fingerprints of genome expansion and a Proteobacteria-rich microbiome.</title>
        <authorList>
            <person name="Quandt C.A."/>
            <person name="Kohler A."/>
            <person name="Hesse C.N."/>
            <person name="Sharpton T.J."/>
            <person name="Martin F."/>
            <person name="Spatafora J.W."/>
        </authorList>
    </citation>
    <scope>NUCLEOTIDE SEQUENCE [LARGE SCALE GENOMIC DNA]</scope>
    <source>
        <strain evidence="1 2">OSC145934</strain>
    </source>
</reference>
<dbReference type="PANTHER" id="PTHR42115:SF1">
    <property type="entry name" value="BETA-SYNTHASE (BETA-THIONASE), PUTATIVE (AFU_ORTHOLOGUE AFUA_3G08420)-RELATED"/>
    <property type="match status" value="1"/>
</dbReference>
<evidence type="ECO:0008006" key="3">
    <source>
        <dbReference type="Google" id="ProtNLM"/>
    </source>
</evidence>
<dbReference type="InterPro" id="IPR046342">
    <property type="entry name" value="CBS_dom_sf"/>
</dbReference>
<dbReference type="Proteomes" id="UP000243515">
    <property type="component" value="Unassembled WGS sequence"/>
</dbReference>
<organism evidence="1 2">
    <name type="scientific">Elaphomyces granulatus</name>
    <dbReference type="NCBI Taxonomy" id="519963"/>
    <lineage>
        <taxon>Eukaryota</taxon>
        <taxon>Fungi</taxon>
        <taxon>Dikarya</taxon>
        <taxon>Ascomycota</taxon>
        <taxon>Pezizomycotina</taxon>
        <taxon>Eurotiomycetes</taxon>
        <taxon>Eurotiomycetidae</taxon>
        <taxon>Eurotiales</taxon>
        <taxon>Elaphomycetaceae</taxon>
        <taxon>Elaphomyces</taxon>
    </lineage>
</organism>
<evidence type="ECO:0000313" key="1">
    <source>
        <dbReference type="EMBL" id="OXV07709.1"/>
    </source>
</evidence>
<protein>
    <recommendedName>
        <fullName evidence="3">CBS domain-containing protein</fullName>
    </recommendedName>
</protein>
<dbReference type="AlphaFoldDB" id="A0A232LU90"/>
<gene>
    <name evidence="1" type="ORF">Egran_04527</name>
</gene>
<dbReference type="PANTHER" id="PTHR42115">
    <property type="entry name" value="BETA-SYNTHASE (BETA-THIONASE), PUTATIVE (AFU_ORTHOLOGUE AFUA_3G08420)-RELATED"/>
    <property type="match status" value="1"/>
</dbReference>
<comment type="caution">
    <text evidence="1">The sequence shown here is derived from an EMBL/GenBank/DDBJ whole genome shotgun (WGS) entry which is preliminary data.</text>
</comment>
<keyword evidence="2" id="KW-1185">Reference proteome</keyword>
<dbReference type="Gene3D" id="3.10.580.10">
    <property type="entry name" value="CBS-domain"/>
    <property type="match status" value="1"/>
</dbReference>
<dbReference type="EMBL" id="NPHW01004612">
    <property type="protein sequence ID" value="OXV07709.1"/>
    <property type="molecule type" value="Genomic_DNA"/>
</dbReference>
<dbReference type="SUPFAM" id="SSF54631">
    <property type="entry name" value="CBS-domain pair"/>
    <property type="match status" value="1"/>
</dbReference>